<comment type="caution">
    <text evidence="2">The sequence shown here is derived from an EMBL/GenBank/DDBJ whole genome shotgun (WGS) entry which is preliminary data.</text>
</comment>
<dbReference type="EMBL" id="JAKUCV010006388">
    <property type="protein sequence ID" value="KAJ4827596.1"/>
    <property type="molecule type" value="Genomic_DNA"/>
</dbReference>
<reference evidence="2" key="1">
    <citation type="submission" date="2022-02" db="EMBL/GenBank/DDBJ databases">
        <authorList>
            <person name="Henning P.M."/>
            <person name="McCubbin A.G."/>
            <person name="Shore J.S."/>
        </authorList>
    </citation>
    <scope>NUCLEOTIDE SEQUENCE</scope>
    <source>
        <strain evidence="2">F60SS</strain>
        <tissue evidence="2">Leaves</tissue>
    </source>
</reference>
<accession>A0A9Q0J2V5</accession>
<keyword evidence="1" id="KW-0472">Membrane</keyword>
<keyword evidence="3" id="KW-1185">Reference proteome</keyword>
<feature type="transmembrane region" description="Helical" evidence="1">
    <location>
        <begin position="67"/>
        <end position="85"/>
    </location>
</feature>
<reference evidence="2" key="2">
    <citation type="journal article" date="2023" name="Plants (Basel)">
        <title>Annotation of the Turnera subulata (Passifloraceae) Draft Genome Reveals the S-Locus Evolved after the Divergence of Turneroideae from Passifloroideae in a Stepwise Manner.</title>
        <authorList>
            <person name="Henning P.M."/>
            <person name="Roalson E.H."/>
            <person name="Mir W."/>
            <person name="McCubbin A.G."/>
            <person name="Shore J.S."/>
        </authorList>
    </citation>
    <scope>NUCLEOTIDE SEQUENCE</scope>
    <source>
        <strain evidence="2">F60SS</strain>
    </source>
</reference>
<dbReference type="AlphaFoldDB" id="A0A9Q0J2V5"/>
<evidence type="ECO:0000313" key="3">
    <source>
        <dbReference type="Proteomes" id="UP001141552"/>
    </source>
</evidence>
<evidence type="ECO:0000313" key="2">
    <source>
        <dbReference type="EMBL" id="KAJ4827596.1"/>
    </source>
</evidence>
<gene>
    <name evidence="2" type="ORF">Tsubulata_026401</name>
</gene>
<keyword evidence="1" id="KW-0812">Transmembrane</keyword>
<proteinExistence type="predicted"/>
<organism evidence="2 3">
    <name type="scientific">Turnera subulata</name>
    <dbReference type="NCBI Taxonomy" id="218843"/>
    <lineage>
        <taxon>Eukaryota</taxon>
        <taxon>Viridiplantae</taxon>
        <taxon>Streptophyta</taxon>
        <taxon>Embryophyta</taxon>
        <taxon>Tracheophyta</taxon>
        <taxon>Spermatophyta</taxon>
        <taxon>Magnoliopsida</taxon>
        <taxon>eudicotyledons</taxon>
        <taxon>Gunneridae</taxon>
        <taxon>Pentapetalae</taxon>
        <taxon>rosids</taxon>
        <taxon>fabids</taxon>
        <taxon>Malpighiales</taxon>
        <taxon>Passifloraceae</taxon>
        <taxon>Turnera</taxon>
    </lineage>
</organism>
<protein>
    <submittedName>
        <fullName evidence="2">Uncharacterized protein</fullName>
    </submittedName>
</protein>
<dbReference type="Proteomes" id="UP001141552">
    <property type="component" value="Unassembled WGS sequence"/>
</dbReference>
<sequence>MHDSSCHGSGNRIALYALARSAARRWRVIWCGFFRDVTTASMLVASTPGSSFGRVVQSVGLRLSVPLLRPLEVICLFVGCLLYVIKFFGGWDWMIKNAG</sequence>
<keyword evidence="1" id="KW-1133">Transmembrane helix</keyword>
<name>A0A9Q0J2V5_9ROSI</name>
<evidence type="ECO:0000256" key="1">
    <source>
        <dbReference type="SAM" id="Phobius"/>
    </source>
</evidence>